<comment type="caution">
    <text evidence="2">The sequence shown here is derived from an EMBL/GenBank/DDBJ whole genome shotgun (WGS) entry which is preliminary data.</text>
</comment>
<evidence type="ECO:0000313" key="3">
    <source>
        <dbReference type="Proteomes" id="UP000050482"/>
    </source>
</evidence>
<keyword evidence="3" id="KW-1185">Reference proteome</keyword>
<dbReference type="Gene3D" id="3.30.1540.10">
    <property type="entry name" value="formyl-coa transferase, domain 3"/>
    <property type="match status" value="1"/>
</dbReference>
<proteinExistence type="predicted"/>
<dbReference type="PATRIC" id="fig|471514.4.peg.588"/>
<protein>
    <submittedName>
        <fullName evidence="2">Formyl-CoA transferase</fullName>
    </submittedName>
</protein>
<gene>
    <name evidence="2" type="ORF">AN477_03610</name>
</gene>
<keyword evidence="1 2" id="KW-0808">Transferase</keyword>
<dbReference type="InterPro" id="IPR044855">
    <property type="entry name" value="CoA-Trfase_III_dom3_sf"/>
</dbReference>
<dbReference type="PANTHER" id="PTHR48207:SF3">
    <property type="entry name" value="SUCCINATE--HYDROXYMETHYLGLUTARATE COA-TRANSFERASE"/>
    <property type="match status" value="1"/>
</dbReference>
<organism evidence="2 3">
    <name type="scientific">Alicyclobacillus ferrooxydans</name>
    <dbReference type="NCBI Taxonomy" id="471514"/>
    <lineage>
        <taxon>Bacteria</taxon>
        <taxon>Bacillati</taxon>
        <taxon>Bacillota</taxon>
        <taxon>Bacilli</taxon>
        <taxon>Bacillales</taxon>
        <taxon>Alicyclobacillaceae</taxon>
        <taxon>Alicyclobacillus</taxon>
    </lineage>
</organism>
<evidence type="ECO:0000256" key="1">
    <source>
        <dbReference type="ARBA" id="ARBA00022679"/>
    </source>
</evidence>
<dbReference type="STRING" id="471514.AN477_03610"/>
<dbReference type="Proteomes" id="UP000050482">
    <property type="component" value="Unassembled WGS sequence"/>
</dbReference>
<dbReference type="AlphaFoldDB" id="A0A0P9CI00"/>
<evidence type="ECO:0000313" key="2">
    <source>
        <dbReference type="EMBL" id="KPV45090.1"/>
    </source>
</evidence>
<dbReference type="Pfam" id="PF02515">
    <property type="entry name" value="CoA_transf_3"/>
    <property type="match status" value="1"/>
</dbReference>
<dbReference type="InterPro" id="IPR050483">
    <property type="entry name" value="CoA-transferase_III_domain"/>
</dbReference>
<dbReference type="InterPro" id="IPR023606">
    <property type="entry name" value="CoA-Trfase_III_dom_1_sf"/>
</dbReference>
<accession>A0A0P9CI00</accession>
<dbReference type="SUPFAM" id="SSF89796">
    <property type="entry name" value="CoA-transferase family III (CaiB/BaiF)"/>
    <property type="match status" value="1"/>
</dbReference>
<name>A0A0P9CI00_9BACL</name>
<dbReference type="GO" id="GO:0008410">
    <property type="term" value="F:CoA-transferase activity"/>
    <property type="evidence" value="ECO:0007669"/>
    <property type="project" value="TreeGrafter"/>
</dbReference>
<dbReference type="EMBL" id="LJCO01000014">
    <property type="protein sequence ID" value="KPV45090.1"/>
    <property type="molecule type" value="Genomic_DNA"/>
</dbReference>
<reference evidence="2 3" key="1">
    <citation type="submission" date="2015-09" db="EMBL/GenBank/DDBJ databases">
        <title>Draft genome sequence of Alicyclobacillus ferrooxydans DSM 22381.</title>
        <authorList>
            <person name="Hemp J."/>
        </authorList>
    </citation>
    <scope>NUCLEOTIDE SEQUENCE [LARGE SCALE GENOMIC DNA]</scope>
    <source>
        <strain evidence="2 3">TC-34</strain>
    </source>
</reference>
<dbReference type="Gene3D" id="3.40.50.10540">
    <property type="entry name" value="Crotonobetainyl-coa:carnitine coa-transferase, domain 1"/>
    <property type="match status" value="1"/>
</dbReference>
<dbReference type="PANTHER" id="PTHR48207">
    <property type="entry name" value="SUCCINATE--HYDROXYMETHYLGLUTARATE COA-TRANSFERASE"/>
    <property type="match status" value="1"/>
</dbReference>
<dbReference type="InterPro" id="IPR003673">
    <property type="entry name" value="CoA-Trfase_fam_III"/>
</dbReference>
<sequence length="398" mass="43766">MTLKHLSDLVIVDLTRILSGPYCTMYFADMGANVIKVEPPGGDDTRTWGPPFINGESSYFLSVNRNKRSIVLDLKSEEGKTALRGLIEKADVVVENFKPGTLDRLGFSFAELQKIKSDIILASISGFGQTGPYRTTPGYDLIAQGMSGFMSVTGDPGGHPLKGGYSLADVGTGMWAIIGILTALHQRALTGKGQWVDVSLLETMLSWQTYQAGNFFATGNNPRPLGNMHPNICPYQSFPAMDGHFNLAVGNDKLWAKCCDVIGRAELTNDPRFATNPDRVSNRDELIPILESEFSKHTVREWVVRFTEANIPCGPINRFSDIYADPAIQERQMVIEAEHPRADVIQMVATPIKYHGVSDDDESVSPPPLLGEHSEEILHEFQLDATALTKSVKIHTAD</sequence>